<dbReference type="GO" id="GO:0004222">
    <property type="term" value="F:metalloendopeptidase activity"/>
    <property type="evidence" value="ECO:0007669"/>
    <property type="project" value="InterPro"/>
</dbReference>
<dbReference type="PANTHER" id="PTHR43690:SF34">
    <property type="entry name" value="ZINC PROTEASE PQQL-LIKE"/>
    <property type="match status" value="1"/>
</dbReference>
<accession>A0A9D2FYD2</accession>
<evidence type="ECO:0000313" key="13">
    <source>
        <dbReference type="Proteomes" id="UP000824055"/>
    </source>
</evidence>
<keyword evidence="9" id="KW-0732">Signal</keyword>
<dbReference type="PROSITE" id="PS00143">
    <property type="entry name" value="INSULINASE"/>
    <property type="match status" value="1"/>
</dbReference>
<evidence type="ECO:0000259" key="10">
    <source>
        <dbReference type="Pfam" id="PF00675"/>
    </source>
</evidence>
<dbReference type="Pfam" id="PF00675">
    <property type="entry name" value="Peptidase_M16"/>
    <property type="match status" value="1"/>
</dbReference>
<dbReference type="Proteomes" id="UP000824055">
    <property type="component" value="Unassembled WGS sequence"/>
</dbReference>
<evidence type="ECO:0000256" key="4">
    <source>
        <dbReference type="ARBA" id="ARBA00022723"/>
    </source>
</evidence>
<dbReference type="PANTHER" id="PTHR43690">
    <property type="entry name" value="NARDILYSIN"/>
    <property type="match status" value="1"/>
</dbReference>
<dbReference type="InterPro" id="IPR001431">
    <property type="entry name" value="Pept_M16_Zn_BS"/>
</dbReference>
<dbReference type="GO" id="GO:0046872">
    <property type="term" value="F:metal ion binding"/>
    <property type="evidence" value="ECO:0007669"/>
    <property type="project" value="UniProtKB-KW"/>
</dbReference>
<reference evidence="12" key="2">
    <citation type="submission" date="2021-04" db="EMBL/GenBank/DDBJ databases">
        <authorList>
            <person name="Gilroy R."/>
        </authorList>
    </citation>
    <scope>NUCLEOTIDE SEQUENCE</scope>
    <source>
        <strain evidence="12">ChiHecec3B27-8219</strain>
    </source>
</reference>
<evidence type="ECO:0000259" key="11">
    <source>
        <dbReference type="Pfam" id="PF05193"/>
    </source>
</evidence>
<dbReference type="SUPFAM" id="SSF63411">
    <property type="entry name" value="LuxS/MPP-like metallohydrolase"/>
    <property type="match status" value="4"/>
</dbReference>
<comment type="similarity">
    <text evidence="2 8">Belongs to the peptidase M16 family.</text>
</comment>
<dbReference type="Pfam" id="PF05193">
    <property type="entry name" value="Peptidase_M16_C"/>
    <property type="match status" value="2"/>
</dbReference>
<comment type="caution">
    <text evidence="12">The sequence shown here is derived from an EMBL/GenBank/DDBJ whole genome shotgun (WGS) entry which is preliminary data.</text>
</comment>
<dbReference type="EMBL" id="DXBE01000056">
    <property type="protein sequence ID" value="HIZ69748.1"/>
    <property type="molecule type" value="Genomic_DNA"/>
</dbReference>
<evidence type="ECO:0000256" key="5">
    <source>
        <dbReference type="ARBA" id="ARBA00022801"/>
    </source>
</evidence>
<protein>
    <submittedName>
        <fullName evidence="12">Insulinase family protein</fullName>
    </submittedName>
</protein>
<evidence type="ECO:0000256" key="8">
    <source>
        <dbReference type="RuleBase" id="RU004447"/>
    </source>
</evidence>
<organism evidence="12 13">
    <name type="scientific">Candidatus Prevotella avicola</name>
    <dbReference type="NCBI Taxonomy" id="2838738"/>
    <lineage>
        <taxon>Bacteria</taxon>
        <taxon>Pseudomonadati</taxon>
        <taxon>Bacteroidota</taxon>
        <taxon>Bacteroidia</taxon>
        <taxon>Bacteroidales</taxon>
        <taxon>Prevotellaceae</taxon>
        <taxon>Prevotella</taxon>
    </lineage>
</organism>
<proteinExistence type="inferred from homology"/>
<evidence type="ECO:0000256" key="2">
    <source>
        <dbReference type="ARBA" id="ARBA00007261"/>
    </source>
</evidence>
<keyword evidence="6" id="KW-0862">Zinc</keyword>
<dbReference type="GO" id="GO:0006508">
    <property type="term" value="P:proteolysis"/>
    <property type="evidence" value="ECO:0007669"/>
    <property type="project" value="UniProtKB-KW"/>
</dbReference>
<dbReference type="Gene3D" id="3.30.830.10">
    <property type="entry name" value="Metalloenzyme, LuxS/M16 peptidase-like"/>
    <property type="match status" value="4"/>
</dbReference>
<feature type="domain" description="Peptidase M16 N-terminal" evidence="10">
    <location>
        <begin position="50"/>
        <end position="178"/>
    </location>
</feature>
<evidence type="ECO:0000313" key="12">
    <source>
        <dbReference type="EMBL" id="HIZ69748.1"/>
    </source>
</evidence>
<dbReference type="AlphaFoldDB" id="A0A9D2FYD2"/>
<dbReference type="InterPro" id="IPR011249">
    <property type="entry name" value="Metalloenz_LuxS/M16"/>
</dbReference>
<reference evidence="12" key="1">
    <citation type="journal article" date="2021" name="PeerJ">
        <title>Extensive microbial diversity within the chicken gut microbiome revealed by metagenomics and culture.</title>
        <authorList>
            <person name="Gilroy R."/>
            <person name="Ravi A."/>
            <person name="Getino M."/>
            <person name="Pursley I."/>
            <person name="Horton D.L."/>
            <person name="Alikhan N.F."/>
            <person name="Baker D."/>
            <person name="Gharbi K."/>
            <person name="Hall N."/>
            <person name="Watson M."/>
            <person name="Adriaenssens E.M."/>
            <person name="Foster-Nyarko E."/>
            <person name="Jarju S."/>
            <person name="Secka A."/>
            <person name="Antonio M."/>
            <person name="Oren A."/>
            <person name="Chaudhuri R.R."/>
            <person name="La Ragione R."/>
            <person name="Hildebrand F."/>
            <person name="Pallen M.J."/>
        </authorList>
    </citation>
    <scope>NUCLEOTIDE SEQUENCE</scope>
    <source>
        <strain evidence="12">ChiHecec3B27-8219</strain>
    </source>
</reference>
<keyword evidence="5" id="KW-0378">Hydrolase</keyword>
<keyword evidence="7" id="KW-0482">Metalloprotease</keyword>
<feature type="domain" description="Peptidase M16 C-terminal" evidence="11">
    <location>
        <begin position="693"/>
        <end position="876"/>
    </location>
</feature>
<evidence type="ECO:0000256" key="6">
    <source>
        <dbReference type="ARBA" id="ARBA00022833"/>
    </source>
</evidence>
<feature type="chain" id="PRO_5039308458" evidence="9">
    <location>
        <begin position="23"/>
        <end position="944"/>
    </location>
</feature>
<feature type="signal peptide" evidence="9">
    <location>
        <begin position="1"/>
        <end position="22"/>
    </location>
</feature>
<dbReference type="InterPro" id="IPR007863">
    <property type="entry name" value="Peptidase_M16_C"/>
</dbReference>
<comment type="cofactor">
    <cofactor evidence="1">
        <name>Zn(2+)</name>
        <dbReference type="ChEBI" id="CHEBI:29105"/>
    </cofactor>
</comment>
<name>A0A9D2FYD2_9BACT</name>
<evidence type="ECO:0000256" key="7">
    <source>
        <dbReference type="ARBA" id="ARBA00023049"/>
    </source>
</evidence>
<gene>
    <name evidence="12" type="ORF">H9966_07715</name>
</gene>
<evidence type="ECO:0000256" key="1">
    <source>
        <dbReference type="ARBA" id="ARBA00001947"/>
    </source>
</evidence>
<sequence length="944" mass="106120">MKTRKLMTLALAMFLFAGQAIAQQMPPIPKDKEVRMGKLDNGLTYYIRHNDYPKDVANFYIAQRVGSINEEENQRGLAHFLEHMAFNGSENFPGNGIIEFTRGLGVEFGSNLNAYTSIDQTVYRICDVPTARQTALDSCLLVLKDWSCGLLLEDEEIDKERGVIHQEWQMGSDPFQRFADKHLEELYPGSKYGKRLPIGLMSVVDNFEYQALRDYYHKWYRPDNQAIIVIGNVDVDHIEAEIKKLWNGVKVDPNAAKVTTEAVPDNEEPIYVTYQDKEQKYSIISVNMKHDAVPDSAKSTLDYLILQYGRQMAGMMINMRLQELMQQPDCPFVSAGVSYGQFMGISKPKDAFELQIVPKEGKDIEALTVAMREVERARQFGFTETEYARAKADYLSSLEQLYTNRDKTSNTYFYNLCVGNYLANEPMPGIEDEYTLMNQIVPNIPVAAINMLAAEMISKDNKNLVVYQLSQEAPGKVAPSADQLHRAIDAVRAEKLEAYVDNVKNEPLIAQLPQKGSIVSTTEDQKLGFKKLTLSNGATVILKKTDFQDDEVKMRAEAKGGMNKYGEADFVTLGAYDYIAGSCGLGNFSVTELQKALAGKKANANPSLGLYTRSLSANATPKDVETMMQLSYLYFTDMRKDEKACQSVISQLEVVLKNKHLQPESVFSDSLQYTRYAHNPRFAPMQYEDLKKINVDRVVEITKEMFADASEFTFYIVGNYDEATLLPLIEQYIASLPSSQKQPKKAEAGQEVITYPDGAVANHFSRKMETPKAQLYKIWRTEKVPCTLENSVLVDAAGQLINIKLLRTIREENSAAYSVGGYGFNQRTADDQNYLQILAGCPMDPAKADLAHKLMDQGVTETATTVDATDLQKVKEFMLKQAKENARNNNHWLGVLSEYCDTGLDTQTDYEKTVNALTPEKVAAFMKSLLSTGDSVEVLMTPEK</sequence>
<feature type="domain" description="Peptidase M16 C-terminal" evidence="11">
    <location>
        <begin position="207"/>
        <end position="392"/>
    </location>
</feature>
<dbReference type="InterPro" id="IPR011765">
    <property type="entry name" value="Pept_M16_N"/>
</dbReference>
<evidence type="ECO:0000256" key="9">
    <source>
        <dbReference type="SAM" id="SignalP"/>
    </source>
</evidence>
<keyword evidence="4" id="KW-0479">Metal-binding</keyword>
<evidence type="ECO:0000256" key="3">
    <source>
        <dbReference type="ARBA" id="ARBA00022670"/>
    </source>
</evidence>
<dbReference type="InterPro" id="IPR050626">
    <property type="entry name" value="Peptidase_M16"/>
</dbReference>
<keyword evidence="3" id="KW-0645">Protease</keyword>